<dbReference type="GO" id="GO:0004805">
    <property type="term" value="F:trehalose-phosphatase activity"/>
    <property type="evidence" value="ECO:0007669"/>
    <property type="project" value="UniProtKB-EC"/>
</dbReference>
<dbReference type="NCBIfam" id="TIGR00685">
    <property type="entry name" value="T6PP"/>
    <property type="match status" value="1"/>
</dbReference>
<dbReference type="GeneID" id="300552173"/>
<protein>
    <recommendedName>
        <fullName evidence="6">Trehalose 6-phosphate phosphatase</fullName>
        <ecNumber evidence="6">3.1.3.12</ecNumber>
    </recommendedName>
</protein>
<comment type="cofactor">
    <cofactor evidence="6">
        <name>Mg(2+)</name>
        <dbReference type="ChEBI" id="CHEBI:18420"/>
    </cofactor>
</comment>
<dbReference type="InterPro" id="IPR044651">
    <property type="entry name" value="OTSB-like"/>
</dbReference>
<sequence>MPHMSPNAHSGGLPAPIIPDLPTDEKLLVAMDFDGTLAPFSNEPLASRAEAGAIEALEKAAGLPNVEAMIISGRNLGNLVTATQLQLPCGIHLVGSHGAEPAPIGKGVVEAQLGQPHPQLSPGQLDLWQRLSEVAHDVAADAPGVWVELKPLAVGLHSRTAEDPHAAATATARYREFASSQPSAKITEGKCILEVAVDSTSKGDFVKAFCDEHGIDRILFAGDDTTDESVLKLLRPGHDIGIHVDSDGKGKPTAAEFGLSSPAAMRDYLVQLVEQLTFRA</sequence>
<comment type="similarity">
    <text evidence="3 6">Belongs to the trehalose phosphatase family.</text>
</comment>
<keyword evidence="8" id="KW-1185">Reference proteome</keyword>
<evidence type="ECO:0000256" key="3">
    <source>
        <dbReference type="ARBA" id="ARBA00008770"/>
    </source>
</evidence>
<dbReference type="Pfam" id="PF02358">
    <property type="entry name" value="Trehalose_PPase"/>
    <property type="match status" value="1"/>
</dbReference>
<dbReference type="InterPro" id="IPR023214">
    <property type="entry name" value="HAD_sf"/>
</dbReference>
<evidence type="ECO:0000256" key="5">
    <source>
        <dbReference type="ARBA" id="ARBA00024179"/>
    </source>
</evidence>
<dbReference type="PANTHER" id="PTHR43768:SF3">
    <property type="entry name" value="TREHALOSE 6-PHOSPHATE PHOSPHATASE"/>
    <property type="match status" value="1"/>
</dbReference>
<evidence type="ECO:0000313" key="7">
    <source>
        <dbReference type="EMBL" id="KGM18585.1"/>
    </source>
</evidence>
<dbReference type="EMBL" id="JRVJ01000010">
    <property type="protein sequence ID" value="KGM18585.1"/>
    <property type="molecule type" value="Genomic_DNA"/>
</dbReference>
<organism evidence="7 8">
    <name type="scientific">Corynebacterium auriscanis</name>
    <dbReference type="NCBI Taxonomy" id="99807"/>
    <lineage>
        <taxon>Bacteria</taxon>
        <taxon>Bacillati</taxon>
        <taxon>Actinomycetota</taxon>
        <taxon>Actinomycetes</taxon>
        <taxon>Mycobacteriales</taxon>
        <taxon>Corynebacteriaceae</taxon>
        <taxon>Corynebacterium</taxon>
    </lineage>
</organism>
<accession>A0A0A2DHC6</accession>
<dbReference type="Gene3D" id="3.40.50.1000">
    <property type="entry name" value="HAD superfamily/HAD-like"/>
    <property type="match status" value="1"/>
</dbReference>
<dbReference type="Gene3D" id="3.30.70.1020">
    <property type="entry name" value="Trehalose-6-phosphate phosphatase related protein, domain 2"/>
    <property type="match status" value="1"/>
</dbReference>
<keyword evidence="6" id="KW-0460">Magnesium</keyword>
<dbReference type="UniPathway" id="UPA00299"/>
<comment type="pathway">
    <text evidence="2 6">Glycan biosynthesis; trehalose biosynthesis.</text>
</comment>
<evidence type="ECO:0000256" key="2">
    <source>
        <dbReference type="ARBA" id="ARBA00005199"/>
    </source>
</evidence>
<keyword evidence="4 6" id="KW-0378">Hydrolase</keyword>
<proteinExistence type="inferred from homology"/>
<dbReference type="InterPro" id="IPR036412">
    <property type="entry name" value="HAD-like_sf"/>
</dbReference>
<name>A0A0A2DHC6_9CORY</name>
<dbReference type="SUPFAM" id="SSF56784">
    <property type="entry name" value="HAD-like"/>
    <property type="match status" value="1"/>
</dbReference>
<reference evidence="7 8" key="1">
    <citation type="submission" date="2014-10" db="EMBL/GenBank/DDBJ databases">
        <title>Whole Genome sequence of Corynebacterium auriscanis strain CIP 106629.</title>
        <authorList>
            <person name="Hassan S.S."/>
            <person name="Jamal S.B."/>
            <person name="Tiwari S."/>
            <person name="Oliveira L.D.C."/>
            <person name="Souza F."/>
            <person name="Mariano D.C."/>
            <person name="Almeida S."/>
            <person name="Dorella F."/>
            <person name="Pereira F."/>
            <person name="Carvalho A."/>
            <person name="Leal C.A."/>
            <person name="Soares S.D.C."/>
            <person name="Figueiredo H.C."/>
            <person name="Silva A."/>
            <person name="Azevedo V.A."/>
        </authorList>
    </citation>
    <scope>NUCLEOTIDE SEQUENCE [LARGE SCALE GENOMIC DNA]</scope>
    <source>
        <strain evidence="7 8">CIP 106629</strain>
    </source>
</reference>
<comment type="caution">
    <text evidence="7">The sequence shown here is derived from an EMBL/GenBank/DDBJ whole genome shotgun (WGS) entry which is preliminary data.</text>
</comment>
<evidence type="ECO:0000256" key="1">
    <source>
        <dbReference type="ARBA" id="ARBA00000500"/>
    </source>
</evidence>
<dbReference type="GO" id="GO:0005992">
    <property type="term" value="P:trehalose biosynthetic process"/>
    <property type="evidence" value="ECO:0007669"/>
    <property type="project" value="UniProtKB-UniPathway"/>
</dbReference>
<gene>
    <name evidence="7" type="ORF">MA47_06405</name>
</gene>
<dbReference type="GO" id="GO:0046872">
    <property type="term" value="F:metal ion binding"/>
    <property type="evidence" value="ECO:0007669"/>
    <property type="project" value="UniProtKB-KW"/>
</dbReference>
<dbReference type="Proteomes" id="UP000030145">
    <property type="component" value="Unassembled WGS sequence"/>
</dbReference>
<comment type="function">
    <text evidence="5 6">Removes the phosphate from trehalose 6-phosphate to produce free trehalose.</text>
</comment>
<keyword evidence="6" id="KW-0479">Metal-binding</keyword>
<dbReference type="InterPro" id="IPR003337">
    <property type="entry name" value="Trehalose_PPase"/>
</dbReference>
<evidence type="ECO:0000313" key="8">
    <source>
        <dbReference type="Proteomes" id="UP000030145"/>
    </source>
</evidence>
<dbReference type="PANTHER" id="PTHR43768">
    <property type="entry name" value="TREHALOSE 6-PHOSPHATE PHOSPHATASE"/>
    <property type="match status" value="1"/>
</dbReference>
<evidence type="ECO:0000256" key="6">
    <source>
        <dbReference type="RuleBase" id="RU361117"/>
    </source>
</evidence>
<dbReference type="NCBIfam" id="TIGR01484">
    <property type="entry name" value="HAD-SF-IIB"/>
    <property type="match status" value="1"/>
</dbReference>
<dbReference type="RefSeq" id="WP_035114478.1">
    <property type="nucleotide sequence ID" value="NZ_CP047046.1"/>
</dbReference>
<evidence type="ECO:0000256" key="4">
    <source>
        <dbReference type="ARBA" id="ARBA00022801"/>
    </source>
</evidence>
<comment type="catalytic activity">
    <reaction evidence="1 6">
        <text>alpha,alpha-trehalose 6-phosphate + H2O = alpha,alpha-trehalose + phosphate</text>
        <dbReference type="Rhea" id="RHEA:23420"/>
        <dbReference type="ChEBI" id="CHEBI:15377"/>
        <dbReference type="ChEBI" id="CHEBI:16551"/>
        <dbReference type="ChEBI" id="CHEBI:43474"/>
        <dbReference type="ChEBI" id="CHEBI:58429"/>
        <dbReference type="EC" id="3.1.3.12"/>
    </reaction>
</comment>
<dbReference type="AlphaFoldDB" id="A0A0A2DHC6"/>
<dbReference type="InterPro" id="IPR006379">
    <property type="entry name" value="HAD-SF_hydro_IIB"/>
</dbReference>
<dbReference type="EC" id="3.1.3.12" evidence="6"/>